<proteinExistence type="predicted"/>
<dbReference type="CDD" id="cd00156">
    <property type="entry name" value="REC"/>
    <property type="match status" value="1"/>
</dbReference>
<evidence type="ECO:0000259" key="2">
    <source>
        <dbReference type="PROSITE" id="PS50110"/>
    </source>
</evidence>
<dbReference type="InterPro" id="IPR011006">
    <property type="entry name" value="CheY-like_superfamily"/>
</dbReference>
<feature type="modified residue" description="4-aspartylphosphate" evidence="1">
    <location>
        <position position="66"/>
    </location>
</feature>
<dbReference type="AlphaFoldDB" id="A0A2R4MF21"/>
<evidence type="ECO:0000313" key="3">
    <source>
        <dbReference type="EMBL" id="AVX04504.1"/>
    </source>
</evidence>
<dbReference type="Proteomes" id="UP000258927">
    <property type="component" value="Chromosome"/>
</dbReference>
<organism evidence="3 4">
    <name type="scientific">Maritalea myrionectae</name>
    <dbReference type="NCBI Taxonomy" id="454601"/>
    <lineage>
        <taxon>Bacteria</taxon>
        <taxon>Pseudomonadati</taxon>
        <taxon>Pseudomonadota</taxon>
        <taxon>Alphaproteobacteria</taxon>
        <taxon>Hyphomicrobiales</taxon>
        <taxon>Devosiaceae</taxon>
        <taxon>Maritalea</taxon>
    </lineage>
</organism>
<dbReference type="Gene3D" id="3.40.50.2300">
    <property type="match status" value="1"/>
</dbReference>
<feature type="domain" description="Response regulatory" evidence="2">
    <location>
        <begin position="16"/>
        <end position="135"/>
    </location>
</feature>
<dbReference type="GO" id="GO:0000160">
    <property type="term" value="P:phosphorelay signal transduction system"/>
    <property type="evidence" value="ECO:0007669"/>
    <property type="project" value="InterPro"/>
</dbReference>
<dbReference type="EMBL" id="CP021330">
    <property type="protein sequence ID" value="AVX04504.1"/>
    <property type="molecule type" value="Genomic_DNA"/>
</dbReference>
<keyword evidence="1" id="KW-0597">Phosphoprotein</keyword>
<accession>A0A2R4MF21</accession>
<reference evidence="3 4" key="1">
    <citation type="submission" date="2017-05" db="EMBL/GenBank/DDBJ databases">
        <title>Genome Analysis of Maritalea myrionectae HL2708#5.</title>
        <authorList>
            <consortium name="Cotde Inc.-PKNU"/>
            <person name="Jang D."/>
            <person name="Oh H.-M."/>
        </authorList>
    </citation>
    <scope>NUCLEOTIDE SEQUENCE [LARGE SCALE GENOMIC DNA]</scope>
    <source>
        <strain evidence="3 4">HL2708#5</strain>
    </source>
</reference>
<sequence length="197" mass="22405">MSFQFDHKSFHVSDSNIVVIEPARHMQILYRSMLSASGVRGLRVFSSTERAAESILSDPPDIVLVDWSDDSSNGGHFLKHFRDRRLYPVCLTPIIVVMSVVRKRRFDKAIKWGAHAVLAKPISCTRLFDYISWILAAQMPMELNGQRYVVPSLLQRVDAEFANRSKFGVDSMAEAQHMAQINSIQSDVDRILNSAFY</sequence>
<evidence type="ECO:0000256" key="1">
    <source>
        <dbReference type="PROSITE-ProRule" id="PRU00169"/>
    </source>
</evidence>
<dbReference type="KEGG" id="mmyr:MXMO3_01980"/>
<keyword evidence="4" id="KW-1185">Reference proteome</keyword>
<dbReference type="Pfam" id="PF00072">
    <property type="entry name" value="Response_reg"/>
    <property type="match status" value="1"/>
</dbReference>
<dbReference type="SUPFAM" id="SSF52172">
    <property type="entry name" value="CheY-like"/>
    <property type="match status" value="1"/>
</dbReference>
<gene>
    <name evidence="3" type="ORF">MXMO3_01980</name>
</gene>
<evidence type="ECO:0000313" key="4">
    <source>
        <dbReference type="Proteomes" id="UP000258927"/>
    </source>
</evidence>
<dbReference type="InterPro" id="IPR001789">
    <property type="entry name" value="Sig_transdc_resp-reg_receiver"/>
</dbReference>
<protein>
    <recommendedName>
        <fullName evidence="2">Response regulatory domain-containing protein</fullName>
    </recommendedName>
</protein>
<dbReference type="PROSITE" id="PS50110">
    <property type="entry name" value="RESPONSE_REGULATORY"/>
    <property type="match status" value="1"/>
</dbReference>
<dbReference type="RefSeq" id="WP_156905549.1">
    <property type="nucleotide sequence ID" value="NZ_CP021330.1"/>
</dbReference>
<name>A0A2R4MF21_9HYPH</name>
<dbReference type="STRING" id="1122213.GCA_000423365_02279"/>